<dbReference type="GO" id="GO:0000725">
    <property type="term" value="P:recombinational repair"/>
    <property type="evidence" value="ECO:0007669"/>
    <property type="project" value="TreeGrafter"/>
</dbReference>
<evidence type="ECO:0000256" key="5">
    <source>
        <dbReference type="ARBA" id="ARBA00023125"/>
    </source>
</evidence>
<dbReference type="Gene3D" id="3.40.50.300">
    <property type="entry name" value="P-loop containing nucleotide triphosphate hydrolases"/>
    <property type="match status" value="1"/>
</dbReference>
<feature type="non-terminal residue" evidence="8">
    <location>
        <position position="1"/>
    </location>
</feature>
<dbReference type="GO" id="GO:0016787">
    <property type="term" value="F:hydrolase activity"/>
    <property type="evidence" value="ECO:0007669"/>
    <property type="project" value="UniProtKB-KW"/>
</dbReference>
<dbReference type="Pfam" id="PF00437">
    <property type="entry name" value="T2SSE"/>
    <property type="match status" value="1"/>
</dbReference>
<evidence type="ECO:0000256" key="2">
    <source>
        <dbReference type="ARBA" id="ARBA00022801"/>
    </source>
</evidence>
<dbReference type="PANTHER" id="PTHR11070:SF2">
    <property type="entry name" value="ATP-DEPENDENT DNA HELICASE SRS2"/>
    <property type="match status" value="1"/>
</dbReference>
<evidence type="ECO:0000256" key="1">
    <source>
        <dbReference type="ARBA" id="ARBA00022741"/>
    </source>
</evidence>
<dbReference type="InterPro" id="IPR014016">
    <property type="entry name" value="UvrD-like_ATP-bd"/>
</dbReference>
<dbReference type="GO" id="GO:0043138">
    <property type="term" value="F:3'-5' DNA helicase activity"/>
    <property type="evidence" value="ECO:0007669"/>
    <property type="project" value="TreeGrafter"/>
</dbReference>
<dbReference type="Gene3D" id="1.10.10.160">
    <property type="match status" value="1"/>
</dbReference>
<dbReference type="InterPro" id="IPR000212">
    <property type="entry name" value="DNA_helicase_UvrD/REP"/>
</dbReference>
<evidence type="ECO:0000256" key="4">
    <source>
        <dbReference type="ARBA" id="ARBA00022840"/>
    </source>
</evidence>
<feature type="domain" description="Bacterial type II secretion system protein E" evidence="6">
    <location>
        <begin position="1"/>
        <end position="48"/>
    </location>
</feature>
<evidence type="ECO:0008006" key="9">
    <source>
        <dbReference type="Google" id="ProtNLM"/>
    </source>
</evidence>
<gene>
    <name evidence="8" type="ORF">LCGC14_3118980</name>
</gene>
<dbReference type="GO" id="GO:0003677">
    <property type="term" value="F:DNA binding"/>
    <property type="evidence" value="ECO:0007669"/>
    <property type="project" value="UniProtKB-KW"/>
</dbReference>
<dbReference type="InterPro" id="IPR001482">
    <property type="entry name" value="T2SS/T4SS_dom"/>
</dbReference>
<keyword evidence="5" id="KW-0238">DNA-binding</keyword>
<feature type="non-terminal residue" evidence="8">
    <location>
        <position position="341"/>
    </location>
</feature>
<keyword evidence="3" id="KW-0347">Helicase</keyword>
<dbReference type="Pfam" id="PF00580">
    <property type="entry name" value="UvrD-helicase"/>
    <property type="match status" value="1"/>
</dbReference>
<proteinExistence type="predicted"/>
<evidence type="ECO:0000259" key="6">
    <source>
        <dbReference type="Pfam" id="PF00437"/>
    </source>
</evidence>
<protein>
    <recommendedName>
        <fullName evidence="9">DNA helicase</fullName>
    </recommendedName>
</protein>
<keyword evidence="1" id="KW-0547">Nucleotide-binding</keyword>
<feature type="domain" description="UvrD-like helicase ATP-binding" evidence="7">
    <location>
        <begin position="79"/>
        <end position="168"/>
    </location>
</feature>
<evidence type="ECO:0000313" key="8">
    <source>
        <dbReference type="EMBL" id="KKK51037.1"/>
    </source>
</evidence>
<dbReference type="InterPro" id="IPR027417">
    <property type="entry name" value="P-loop_NTPase"/>
</dbReference>
<dbReference type="AlphaFoldDB" id="A0A0F8W2S8"/>
<dbReference type="GO" id="GO:0005524">
    <property type="term" value="F:ATP binding"/>
    <property type="evidence" value="ECO:0007669"/>
    <property type="project" value="UniProtKB-KW"/>
</dbReference>
<reference evidence="8" key="1">
    <citation type="journal article" date="2015" name="Nature">
        <title>Complex archaea that bridge the gap between prokaryotes and eukaryotes.</title>
        <authorList>
            <person name="Spang A."/>
            <person name="Saw J.H."/>
            <person name="Jorgensen S.L."/>
            <person name="Zaremba-Niedzwiedzka K."/>
            <person name="Martijn J."/>
            <person name="Lind A.E."/>
            <person name="van Eijk R."/>
            <person name="Schleper C."/>
            <person name="Guy L."/>
            <person name="Ettema T.J."/>
        </authorList>
    </citation>
    <scope>NUCLEOTIDE SEQUENCE</scope>
</reference>
<dbReference type="SUPFAM" id="SSF52540">
    <property type="entry name" value="P-loop containing nucleoside triphosphate hydrolases"/>
    <property type="match status" value="2"/>
</dbReference>
<comment type="caution">
    <text evidence="8">The sequence shown here is derived from an EMBL/GenBank/DDBJ whole genome shotgun (WGS) entry which is preliminary data.</text>
</comment>
<evidence type="ECO:0000256" key="3">
    <source>
        <dbReference type="ARBA" id="ARBA00022806"/>
    </source>
</evidence>
<name>A0A0F8W2S8_9ZZZZ</name>
<evidence type="ECO:0000259" key="7">
    <source>
        <dbReference type="Pfam" id="PF00580"/>
    </source>
</evidence>
<organism evidence="8">
    <name type="scientific">marine sediment metagenome</name>
    <dbReference type="NCBI Taxonomy" id="412755"/>
    <lineage>
        <taxon>unclassified sequences</taxon>
        <taxon>metagenomes</taxon>
        <taxon>ecological metagenomes</taxon>
    </lineage>
</organism>
<accession>A0A0F8W2S8</accession>
<dbReference type="InterPro" id="IPR013986">
    <property type="entry name" value="DExx_box_DNA_helicase_dom_sf"/>
</dbReference>
<dbReference type="EMBL" id="LAZR01067710">
    <property type="protein sequence ID" value="KKK51037.1"/>
    <property type="molecule type" value="Genomic_DNA"/>
</dbReference>
<keyword evidence="2" id="KW-0378">Hydrolase</keyword>
<dbReference type="PANTHER" id="PTHR11070">
    <property type="entry name" value="UVRD / RECB / PCRA DNA HELICASE FAMILY MEMBER"/>
    <property type="match status" value="1"/>
</dbReference>
<sequence>DIHIEPSDGRLRVRCRIDGMLFNQQPPPAQLHAAIISRLKIMANMDIAVQHDERAENCMNAMNLNRHRMIEYELWPLYVKNFTEKWEAWKAESNYMDFTDLIIHGYKNMESAPGIPEVLIVDECQDMSKLEIELIHKWGKTCDILLEAGDPDQAIYTWRGANPNIFIENKIPENNKKYLRQSYRLPEAVHEYIRKWIRIIKAREDVEFKPRNASGSVKRMDASYLEPDPLIDICKEQMADGKTTMILASCGYMLVQIIARLKGEGLPFYNPFSTKNARWNPLQRIRKRVMPVDRVAAFMAPHESNDEFQREWNRQDFKNWMGLLEAKRIFKRGTKSYVASE</sequence>
<keyword evidence="4" id="KW-0067">ATP-binding</keyword>